<comment type="similarity">
    <text evidence="2">Belongs to the uracil-DNA glycosylase (UDG) superfamily. Type 4 (UDGa) family.</text>
</comment>
<keyword evidence="8" id="KW-0378">Hydrolase</keyword>
<keyword evidence="11" id="KW-0234">DNA repair</keyword>
<dbReference type="EC" id="3.2.2.27" evidence="3"/>
<name>A0A286TWG5_9BACT</name>
<sequence>MKVINMSKSVKPVKLQEAKAEVLSLLKVLSDKVDLERKLGVNYLQLDPVIKDSLSSEENVITQPSTQESVCNNFDFYNEEKSVELNKSEKIEELGKLEEQVKKCIKCELCHARSNVVFGAGDPDAELMFVGEAPGYYEDQQGEPFVGKAGQLLTRIIESIGLKRSDVYIANILKCRPPDNRNPNANEIVLCSPHLIRQIEIIRPMIICALGTFAAQTLLDTTESIGNLRGRFFEYQSTKLLATYHPAYLLRNPGDKKKVWTDIKKVRDFLKENASLTRRSITNV</sequence>
<dbReference type="EMBL" id="BAOS01000005">
    <property type="protein sequence ID" value="GAX60171.1"/>
    <property type="molecule type" value="Genomic_DNA"/>
</dbReference>
<keyword evidence="9" id="KW-0408">Iron</keyword>
<protein>
    <recommendedName>
        <fullName evidence="4">Type-4 uracil-DNA glycosylase</fullName>
        <ecNumber evidence="3">3.2.2.27</ecNumber>
    </recommendedName>
</protein>
<keyword evidence="14" id="KW-1185">Reference proteome</keyword>
<dbReference type="GO" id="GO:0006281">
    <property type="term" value="P:DNA repair"/>
    <property type="evidence" value="ECO:0007669"/>
    <property type="project" value="UniProtKB-KW"/>
</dbReference>
<evidence type="ECO:0000256" key="11">
    <source>
        <dbReference type="ARBA" id="ARBA00023204"/>
    </source>
</evidence>
<dbReference type="SMART" id="SM00986">
    <property type="entry name" value="UDG"/>
    <property type="match status" value="1"/>
</dbReference>
<evidence type="ECO:0000256" key="1">
    <source>
        <dbReference type="ARBA" id="ARBA00001400"/>
    </source>
</evidence>
<reference evidence="13 14" key="1">
    <citation type="journal article" date="2017" name="Environ. Microbiol. Rep.">
        <title>Genetic diversity of marine anaerobic ammonium-oxidizing bacteria as revealed by genomic and proteomic analyses of 'Candidatus Scalindua japonica'.</title>
        <authorList>
            <person name="Oshiki M."/>
            <person name="Mizuto K."/>
            <person name="Kimura Z."/>
            <person name="Kindaichi T."/>
            <person name="Satoh H."/>
            <person name="Okabe S."/>
        </authorList>
    </citation>
    <scope>NUCLEOTIDE SEQUENCE [LARGE SCALE GENOMIC DNA]</scope>
    <source>
        <strain evidence="14">husup-a2</strain>
    </source>
</reference>
<keyword evidence="5" id="KW-0004">4Fe-4S</keyword>
<dbReference type="Gene3D" id="3.40.470.10">
    <property type="entry name" value="Uracil-DNA glycosylase-like domain"/>
    <property type="match status" value="1"/>
</dbReference>
<dbReference type="Pfam" id="PF03167">
    <property type="entry name" value="UDG"/>
    <property type="match status" value="1"/>
</dbReference>
<organism evidence="13 14">
    <name type="scientific">Candidatus Scalindua japonica</name>
    <dbReference type="NCBI Taxonomy" id="1284222"/>
    <lineage>
        <taxon>Bacteria</taxon>
        <taxon>Pseudomonadati</taxon>
        <taxon>Planctomycetota</taxon>
        <taxon>Candidatus Brocadiia</taxon>
        <taxon>Candidatus Brocadiales</taxon>
        <taxon>Candidatus Scalinduaceae</taxon>
        <taxon>Candidatus Scalindua</taxon>
    </lineage>
</organism>
<dbReference type="Proteomes" id="UP000218542">
    <property type="component" value="Unassembled WGS sequence"/>
</dbReference>
<dbReference type="GO" id="GO:0046872">
    <property type="term" value="F:metal ion binding"/>
    <property type="evidence" value="ECO:0007669"/>
    <property type="project" value="UniProtKB-KW"/>
</dbReference>
<dbReference type="GO" id="GO:0004844">
    <property type="term" value="F:uracil DNA N-glycosylase activity"/>
    <property type="evidence" value="ECO:0007669"/>
    <property type="project" value="UniProtKB-EC"/>
</dbReference>
<evidence type="ECO:0000256" key="4">
    <source>
        <dbReference type="ARBA" id="ARBA00019403"/>
    </source>
</evidence>
<evidence type="ECO:0000256" key="10">
    <source>
        <dbReference type="ARBA" id="ARBA00023014"/>
    </source>
</evidence>
<dbReference type="CDD" id="cd10030">
    <property type="entry name" value="UDG-F4_TTUDGA_SPO1dp_like"/>
    <property type="match status" value="1"/>
</dbReference>
<dbReference type="InterPro" id="IPR036895">
    <property type="entry name" value="Uracil-DNA_glycosylase-like_sf"/>
</dbReference>
<keyword evidence="7" id="KW-0227">DNA damage</keyword>
<accession>A0A286TWG5</accession>
<dbReference type="AlphaFoldDB" id="A0A286TWG5"/>
<evidence type="ECO:0000256" key="9">
    <source>
        <dbReference type="ARBA" id="ARBA00023004"/>
    </source>
</evidence>
<dbReference type="SMART" id="SM00987">
    <property type="entry name" value="UreE_C"/>
    <property type="match status" value="1"/>
</dbReference>
<dbReference type="InterPro" id="IPR005122">
    <property type="entry name" value="Uracil-DNA_glycosylase-like"/>
</dbReference>
<evidence type="ECO:0000313" key="13">
    <source>
        <dbReference type="EMBL" id="GAX60171.1"/>
    </source>
</evidence>
<dbReference type="PANTHER" id="PTHR33693:SF1">
    <property type="entry name" value="TYPE-4 URACIL-DNA GLYCOSYLASE"/>
    <property type="match status" value="1"/>
</dbReference>
<evidence type="ECO:0000256" key="3">
    <source>
        <dbReference type="ARBA" id="ARBA00012030"/>
    </source>
</evidence>
<evidence type="ECO:0000259" key="12">
    <source>
        <dbReference type="SMART" id="SM00986"/>
    </source>
</evidence>
<dbReference type="PANTHER" id="PTHR33693">
    <property type="entry name" value="TYPE-5 URACIL-DNA GLYCOSYLASE"/>
    <property type="match status" value="1"/>
</dbReference>
<evidence type="ECO:0000256" key="5">
    <source>
        <dbReference type="ARBA" id="ARBA00022485"/>
    </source>
</evidence>
<dbReference type="SUPFAM" id="SSF52141">
    <property type="entry name" value="Uracil-DNA glycosylase-like"/>
    <property type="match status" value="1"/>
</dbReference>
<gene>
    <name evidence="13" type="ORF">SCALIN_C05_0257</name>
</gene>
<evidence type="ECO:0000256" key="6">
    <source>
        <dbReference type="ARBA" id="ARBA00022723"/>
    </source>
</evidence>
<evidence type="ECO:0000256" key="2">
    <source>
        <dbReference type="ARBA" id="ARBA00006521"/>
    </source>
</evidence>
<comment type="catalytic activity">
    <reaction evidence="1">
        <text>Hydrolyzes single-stranded DNA or mismatched double-stranded DNA and polynucleotides, releasing free uracil.</text>
        <dbReference type="EC" id="3.2.2.27"/>
    </reaction>
</comment>
<dbReference type="InterPro" id="IPR051536">
    <property type="entry name" value="UDG_Type-4/5"/>
</dbReference>
<dbReference type="InterPro" id="IPR005273">
    <property type="entry name" value="Ura-DNA_glyco_family4"/>
</dbReference>
<evidence type="ECO:0000256" key="8">
    <source>
        <dbReference type="ARBA" id="ARBA00022801"/>
    </source>
</evidence>
<feature type="domain" description="Uracil-DNA glycosylase-like" evidence="12">
    <location>
        <begin position="118"/>
        <end position="264"/>
    </location>
</feature>
<dbReference type="NCBIfam" id="TIGR00758">
    <property type="entry name" value="UDG_fam4"/>
    <property type="match status" value="1"/>
</dbReference>
<evidence type="ECO:0000256" key="7">
    <source>
        <dbReference type="ARBA" id="ARBA00022763"/>
    </source>
</evidence>
<proteinExistence type="inferred from homology"/>
<comment type="caution">
    <text evidence="13">The sequence shown here is derived from an EMBL/GenBank/DDBJ whole genome shotgun (WGS) entry which is preliminary data.</text>
</comment>
<evidence type="ECO:0000313" key="14">
    <source>
        <dbReference type="Proteomes" id="UP000218542"/>
    </source>
</evidence>
<keyword evidence="10" id="KW-0411">Iron-sulfur</keyword>
<dbReference type="GO" id="GO:0051539">
    <property type="term" value="F:4 iron, 4 sulfur cluster binding"/>
    <property type="evidence" value="ECO:0007669"/>
    <property type="project" value="UniProtKB-KW"/>
</dbReference>
<keyword evidence="6" id="KW-0479">Metal-binding</keyword>